<feature type="region of interest" description="Disordered" evidence="1">
    <location>
        <begin position="130"/>
        <end position="222"/>
    </location>
</feature>
<accession>A0A0G4IEM9</accession>
<name>A0A0G4IEM9_9ALVE</name>
<proteinExistence type="predicted"/>
<protein>
    <submittedName>
        <fullName evidence="2">Uncharacterized protein</fullName>
    </submittedName>
</protein>
<feature type="compositionally biased region" description="Basic residues" evidence="1">
    <location>
        <begin position="157"/>
        <end position="166"/>
    </location>
</feature>
<gene>
    <name evidence="2" type="ORF">Cvel_13752</name>
</gene>
<feature type="compositionally biased region" description="Basic and acidic residues" evidence="1">
    <location>
        <begin position="178"/>
        <end position="191"/>
    </location>
</feature>
<dbReference type="EMBL" id="CDMZ01005901">
    <property type="protein sequence ID" value="CEM55694.1"/>
    <property type="molecule type" value="Genomic_DNA"/>
</dbReference>
<reference evidence="2" key="1">
    <citation type="submission" date="2014-11" db="EMBL/GenBank/DDBJ databases">
        <authorList>
            <person name="Otto D Thomas"/>
            <person name="Naeem Raeece"/>
        </authorList>
    </citation>
    <scope>NUCLEOTIDE SEQUENCE</scope>
</reference>
<dbReference type="VEuPathDB" id="CryptoDB:Cvel_13752"/>
<dbReference type="AlphaFoldDB" id="A0A0G4IEM9"/>
<feature type="region of interest" description="Disordered" evidence="1">
    <location>
        <begin position="367"/>
        <end position="492"/>
    </location>
</feature>
<feature type="compositionally biased region" description="Basic and acidic residues" evidence="1">
    <location>
        <begin position="421"/>
        <end position="446"/>
    </location>
</feature>
<feature type="compositionally biased region" description="Basic and acidic residues" evidence="1">
    <location>
        <begin position="459"/>
        <end position="492"/>
    </location>
</feature>
<evidence type="ECO:0000256" key="1">
    <source>
        <dbReference type="SAM" id="MobiDB-lite"/>
    </source>
</evidence>
<sequence>MGIRYYTVGGETTMGSLGLDLTGPLAEEHNKRPDLLATLPNGDSVLRDVALIHPIQDATRLHRNAKKVGAAAKKKEGKKHTYYDDACRAVGIRFVPLVFETYGRPGGETVGDSEMEASLNEIAEKLREWSHLKPQSPSPSEKHTVGENGEVTEGGEKKKRKTRRGKTFFVTQWSHRNAQPDRKGGEKESGKMKQVGAERSFSDPVGKVSERKGRRVSSTRAKQVGDFSGDALVCAPRLPRGERGFGSNASRLVQVFDQAESDMCPVGKITENARGGVFGGHELGKFSQPTNFQSQYDQLDPQGSAVVGGEGVGEEMIGGEGDVEVMEEGDAWEETPHTMFNFASQSPSDEAVPMRLGLIERRQIPHEVEAGAQFGRTGSDGRQDDFAEGSDVEAARQTALRSHGDGDVLVKTGRAERKKQKQQEKKERQRQVKHESEMNALREEKSVSTNAQMSRQARRREERERTKAEEKEKTKMSGRIQDTRSKAERERDEEIAARARERPKVPFYHVQGATPFIPRMVLPPEEGIQGGRLYIPQAPKLPLMEMRSLHTTQTSTQTSDRPRYLSAQDVRERMGYC</sequence>
<evidence type="ECO:0000313" key="2">
    <source>
        <dbReference type="EMBL" id="CEM55694.1"/>
    </source>
</evidence>
<organism evidence="2">
    <name type="scientific">Chromera velia CCMP2878</name>
    <dbReference type="NCBI Taxonomy" id="1169474"/>
    <lineage>
        <taxon>Eukaryota</taxon>
        <taxon>Sar</taxon>
        <taxon>Alveolata</taxon>
        <taxon>Colpodellida</taxon>
        <taxon>Chromeraceae</taxon>
        <taxon>Chromera</taxon>
    </lineage>
</organism>